<reference evidence="4" key="1">
    <citation type="journal article" date="2023" name="Commun. Biol.">
        <title>Genome analysis of Parmales, the sister group of diatoms, reveals the evolutionary specialization of diatoms from phago-mixotrophs to photoautotrophs.</title>
        <authorList>
            <person name="Ban H."/>
            <person name="Sato S."/>
            <person name="Yoshikawa S."/>
            <person name="Yamada K."/>
            <person name="Nakamura Y."/>
            <person name="Ichinomiya M."/>
            <person name="Sato N."/>
            <person name="Blanc-Mathieu R."/>
            <person name="Endo H."/>
            <person name="Kuwata A."/>
            <person name="Ogata H."/>
        </authorList>
    </citation>
    <scope>NUCLEOTIDE SEQUENCE [LARGE SCALE GENOMIC DNA]</scope>
    <source>
        <strain evidence="4">NIES 3699</strain>
    </source>
</reference>
<gene>
    <name evidence="3" type="ORF">TrVE_jg13314</name>
</gene>
<proteinExistence type="predicted"/>
<evidence type="ECO:0000256" key="1">
    <source>
        <dbReference type="SAM" id="MobiDB-lite"/>
    </source>
</evidence>
<sequence length="408" mass="45146">MLVPPLLVASPLLTLVSPAPFLTQFALRDTSHVVVGTAHTPCNSAAEVLRVMEDVKPSAIVLELDPERFELLMSDTSSGSYYGAEFLAAVQCAEEMSIPVFFGDQKPQDTLRSLLSPATPLLFPPPVPSVTIKLLPVFLSDPRKFLPLLPSALLLPFLPPDPLPLLALLLFLYRTYSIGILNRDVVLADAACYAASTVRRLNHKNVWRARFSINSVRPSPPLPSDSLPLFTTKRPIKFNEERRLSLFEPRWLRLVDFLSANPGARCALVNAANKVYTPKNDGRAADLILERKARLCVLVSVHETTRLVSGDRKAVIVLKGEEELIDVDENTVSFDNGLPLIVGGQNEYKYYEHDNYNDNDDGNDDVNDDDNDDDGEGEKSVRILSVVGLVHANGVMANIEKIERRRAI</sequence>
<dbReference type="InterPro" id="IPR046345">
    <property type="entry name" value="TraB_PrgY-like"/>
</dbReference>
<dbReference type="EMBL" id="BRXX01000373">
    <property type="protein sequence ID" value="GMI07989.1"/>
    <property type="molecule type" value="Genomic_DNA"/>
</dbReference>
<dbReference type="PANTHER" id="PTHR21530:SF7">
    <property type="entry name" value="TRAB DOMAIN-CONTAINING PROTEIN"/>
    <property type="match status" value="1"/>
</dbReference>
<accession>A0A9W7F9B7</accession>
<protein>
    <submittedName>
        <fullName evidence="3">Uncharacterized protein</fullName>
    </submittedName>
</protein>
<feature type="region of interest" description="Disordered" evidence="1">
    <location>
        <begin position="353"/>
        <end position="377"/>
    </location>
</feature>
<name>A0A9W7F9B7_9STRA</name>
<evidence type="ECO:0000256" key="2">
    <source>
        <dbReference type="SAM" id="SignalP"/>
    </source>
</evidence>
<dbReference type="AlphaFoldDB" id="A0A9W7F9B7"/>
<keyword evidence="4" id="KW-1185">Reference proteome</keyword>
<dbReference type="Proteomes" id="UP001165160">
    <property type="component" value="Unassembled WGS sequence"/>
</dbReference>
<dbReference type="PANTHER" id="PTHR21530">
    <property type="entry name" value="PHEROMONE SHUTDOWN PROTEIN"/>
    <property type="match status" value="1"/>
</dbReference>
<comment type="caution">
    <text evidence="3">The sequence shown here is derived from an EMBL/GenBank/DDBJ whole genome shotgun (WGS) entry which is preliminary data.</text>
</comment>
<evidence type="ECO:0000313" key="3">
    <source>
        <dbReference type="EMBL" id="GMI07989.1"/>
    </source>
</evidence>
<feature type="signal peptide" evidence="2">
    <location>
        <begin position="1"/>
        <end position="18"/>
    </location>
</feature>
<evidence type="ECO:0000313" key="4">
    <source>
        <dbReference type="Proteomes" id="UP001165160"/>
    </source>
</evidence>
<feature type="compositionally biased region" description="Acidic residues" evidence="1">
    <location>
        <begin position="357"/>
        <end position="376"/>
    </location>
</feature>
<organism evidence="3 4">
    <name type="scientific">Triparma verrucosa</name>
    <dbReference type="NCBI Taxonomy" id="1606542"/>
    <lineage>
        <taxon>Eukaryota</taxon>
        <taxon>Sar</taxon>
        <taxon>Stramenopiles</taxon>
        <taxon>Ochrophyta</taxon>
        <taxon>Bolidophyceae</taxon>
        <taxon>Parmales</taxon>
        <taxon>Triparmaceae</taxon>
        <taxon>Triparma</taxon>
    </lineage>
</organism>
<keyword evidence="2" id="KW-0732">Signal</keyword>
<feature type="chain" id="PRO_5040958392" evidence="2">
    <location>
        <begin position="19"/>
        <end position="408"/>
    </location>
</feature>